<evidence type="ECO:0000256" key="12">
    <source>
        <dbReference type="PROSITE-ProRule" id="PRU00169"/>
    </source>
</evidence>
<dbReference type="PROSITE" id="PS50113">
    <property type="entry name" value="PAC"/>
    <property type="match status" value="1"/>
</dbReference>
<keyword evidence="11" id="KW-0472">Membrane</keyword>
<dbReference type="InterPro" id="IPR000014">
    <property type="entry name" value="PAS"/>
</dbReference>
<dbReference type="SUPFAM" id="SSF55785">
    <property type="entry name" value="PYP-like sensor domain (PAS domain)"/>
    <property type="match status" value="5"/>
</dbReference>
<dbReference type="Pfam" id="PF08448">
    <property type="entry name" value="PAS_4"/>
    <property type="match status" value="1"/>
</dbReference>
<dbReference type="SMART" id="SM00091">
    <property type="entry name" value="PAS"/>
    <property type="match status" value="3"/>
</dbReference>
<keyword evidence="5 12" id="KW-0597">Phosphoprotein</keyword>
<dbReference type="InterPro" id="IPR036097">
    <property type="entry name" value="HisK_dim/P_sf"/>
</dbReference>
<dbReference type="RefSeq" id="WP_316436565.1">
    <property type="nucleotide sequence ID" value="NZ_CP053587.1"/>
</dbReference>
<dbReference type="SUPFAM" id="SSF55781">
    <property type="entry name" value="GAF domain-like"/>
    <property type="match status" value="4"/>
</dbReference>
<dbReference type="SMART" id="SM00387">
    <property type="entry name" value="HATPase_c"/>
    <property type="match status" value="2"/>
</dbReference>
<evidence type="ECO:0000256" key="4">
    <source>
        <dbReference type="ARBA" id="ARBA00022475"/>
    </source>
</evidence>
<dbReference type="FunFam" id="3.30.565.10:FF:000037">
    <property type="entry name" value="Hybrid sensor histidine kinase/response regulator"/>
    <property type="match status" value="1"/>
</dbReference>
<dbReference type="Pfam" id="PF02518">
    <property type="entry name" value="HATPase_c"/>
    <property type="match status" value="2"/>
</dbReference>
<evidence type="ECO:0000256" key="7">
    <source>
        <dbReference type="ARBA" id="ARBA00022741"/>
    </source>
</evidence>
<keyword evidence="7" id="KW-0547">Nucleotide-binding</keyword>
<dbReference type="PROSITE" id="PS50112">
    <property type="entry name" value="PAS"/>
    <property type="match status" value="2"/>
</dbReference>
<feature type="domain" description="Histidine kinase" evidence="14">
    <location>
        <begin position="1834"/>
        <end position="2055"/>
    </location>
</feature>
<dbReference type="PROSITE" id="PS50109">
    <property type="entry name" value="HIS_KIN"/>
    <property type="match status" value="2"/>
</dbReference>
<reference evidence="18" key="1">
    <citation type="submission" date="2020-05" db="EMBL/GenBank/DDBJ databases">
        <authorList>
            <person name="Zhu T."/>
            <person name="Keshari N."/>
            <person name="Lu X."/>
        </authorList>
    </citation>
    <scope>NUCLEOTIDE SEQUENCE</scope>
    <source>
        <strain evidence="18">NK1-12</strain>
    </source>
</reference>
<dbReference type="Pfam" id="PF13185">
    <property type="entry name" value="GAF_2"/>
    <property type="match status" value="2"/>
</dbReference>
<dbReference type="GO" id="GO:0000155">
    <property type="term" value="F:phosphorelay sensor kinase activity"/>
    <property type="evidence" value="ECO:0007669"/>
    <property type="project" value="InterPro"/>
</dbReference>
<dbReference type="SUPFAM" id="SSF52172">
    <property type="entry name" value="CheY-like"/>
    <property type="match status" value="1"/>
</dbReference>
<dbReference type="InterPro" id="IPR005467">
    <property type="entry name" value="His_kinase_dom"/>
</dbReference>
<evidence type="ECO:0000256" key="2">
    <source>
        <dbReference type="ARBA" id="ARBA00004236"/>
    </source>
</evidence>
<feature type="domain" description="Histidine kinase" evidence="14">
    <location>
        <begin position="1399"/>
        <end position="1617"/>
    </location>
</feature>
<keyword evidence="8" id="KW-0418">Kinase</keyword>
<dbReference type="SMART" id="SM00065">
    <property type="entry name" value="GAF"/>
    <property type="match status" value="4"/>
</dbReference>
<evidence type="ECO:0000259" key="15">
    <source>
        <dbReference type="PROSITE" id="PS50110"/>
    </source>
</evidence>
<name>A0AA96WK14_9CYAN</name>
<keyword evidence="9" id="KW-0067">ATP-binding</keyword>
<dbReference type="Pfam" id="PF00072">
    <property type="entry name" value="Response_reg"/>
    <property type="match status" value="1"/>
</dbReference>
<evidence type="ECO:0000256" key="6">
    <source>
        <dbReference type="ARBA" id="ARBA00022679"/>
    </source>
</evidence>
<organism evidence="18">
    <name type="scientific">Leptolyngbya sp. NK1-12</name>
    <dbReference type="NCBI Taxonomy" id="2547451"/>
    <lineage>
        <taxon>Bacteria</taxon>
        <taxon>Bacillati</taxon>
        <taxon>Cyanobacteriota</taxon>
        <taxon>Cyanophyceae</taxon>
        <taxon>Leptolyngbyales</taxon>
        <taxon>Leptolyngbyaceae</taxon>
        <taxon>Leptolyngbya group</taxon>
        <taxon>Leptolyngbya</taxon>
    </lineage>
</organism>
<feature type="domain" description="PAS" evidence="16">
    <location>
        <begin position="467"/>
        <end position="522"/>
    </location>
</feature>
<evidence type="ECO:0000313" key="18">
    <source>
        <dbReference type="EMBL" id="WNZ26978.1"/>
    </source>
</evidence>
<dbReference type="InterPro" id="IPR003661">
    <property type="entry name" value="HisK_dim/P_dom"/>
</dbReference>
<dbReference type="InterPro" id="IPR004358">
    <property type="entry name" value="Sig_transdc_His_kin-like_C"/>
</dbReference>
<proteinExistence type="predicted"/>
<dbReference type="InterPro" id="IPR003594">
    <property type="entry name" value="HATPase_dom"/>
</dbReference>
<evidence type="ECO:0000259" key="16">
    <source>
        <dbReference type="PROSITE" id="PS50112"/>
    </source>
</evidence>
<feature type="domain" description="PAS" evidence="16">
    <location>
        <begin position="236"/>
        <end position="291"/>
    </location>
</feature>
<evidence type="ECO:0000256" key="13">
    <source>
        <dbReference type="SAM" id="Coils"/>
    </source>
</evidence>
<dbReference type="NCBIfam" id="TIGR00229">
    <property type="entry name" value="sensory_box"/>
    <property type="match status" value="3"/>
</dbReference>
<dbReference type="CDD" id="cd00130">
    <property type="entry name" value="PAS"/>
    <property type="match status" value="2"/>
</dbReference>
<protein>
    <recommendedName>
        <fullName evidence="3">histidine kinase</fullName>
        <ecNumber evidence="3">2.7.13.3</ecNumber>
    </recommendedName>
</protein>
<feature type="domain" description="PAC" evidence="17">
    <location>
        <begin position="278"/>
        <end position="340"/>
    </location>
</feature>
<dbReference type="PRINTS" id="PR00344">
    <property type="entry name" value="BCTRLSENSOR"/>
</dbReference>
<dbReference type="FunFam" id="3.30.565.10:FF:000023">
    <property type="entry name" value="PAS domain-containing sensor histidine kinase"/>
    <property type="match status" value="1"/>
</dbReference>
<dbReference type="Pfam" id="PF13426">
    <property type="entry name" value="PAS_9"/>
    <property type="match status" value="1"/>
</dbReference>
<dbReference type="Gene3D" id="3.30.565.10">
    <property type="entry name" value="Histidine kinase-like ATPase, C-terminal domain"/>
    <property type="match status" value="2"/>
</dbReference>
<keyword evidence="10" id="KW-0902">Two-component regulatory system</keyword>
<dbReference type="CDD" id="cd17574">
    <property type="entry name" value="REC_OmpR"/>
    <property type="match status" value="1"/>
</dbReference>
<keyword evidence="6" id="KW-0808">Transferase</keyword>
<dbReference type="Gene3D" id="3.40.50.2300">
    <property type="match status" value="1"/>
</dbReference>
<comment type="subcellular location">
    <subcellularLocation>
        <location evidence="2">Cell membrane</location>
    </subcellularLocation>
</comment>
<dbReference type="Pfam" id="PF01590">
    <property type="entry name" value="GAF"/>
    <property type="match status" value="2"/>
</dbReference>
<evidence type="ECO:0000259" key="14">
    <source>
        <dbReference type="PROSITE" id="PS50109"/>
    </source>
</evidence>
<dbReference type="InterPro" id="IPR035965">
    <property type="entry name" value="PAS-like_dom_sf"/>
</dbReference>
<evidence type="ECO:0000256" key="1">
    <source>
        <dbReference type="ARBA" id="ARBA00000085"/>
    </source>
</evidence>
<evidence type="ECO:0000256" key="8">
    <source>
        <dbReference type="ARBA" id="ARBA00022777"/>
    </source>
</evidence>
<evidence type="ECO:0000259" key="17">
    <source>
        <dbReference type="PROSITE" id="PS50113"/>
    </source>
</evidence>
<dbReference type="Gene3D" id="3.30.450.40">
    <property type="match status" value="4"/>
</dbReference>
<dbReference type="EMBL" id="CP053587">
    <property type="protein sequence ID" value="WNZ26978.1"/>
    <property type="molecule type" value="Genomic_DNA"/>
</dbReference>
<feature type="domain" description="Response regulatory" evidence="15">
    <location>
        <begin position="1693"/>
        <end position="1808"/>
    </location>
</feature>
<feature type="coiled-coil region" evidence="13">
    <location>
        <begin position="1353"/>
        <end position="1395"/>
    </location>
</feature>
<dbReference type="InterPro" id="IPR029016">
    <property type="entry name" value="GAF-like_dom_sf"/>
</dbReference>
<evidence type="ECO:0000256" key="5">
    <source>
        <dbReference type="ARBA" id="ARBA00022553"/>
    </source>
</evidence>
<dbReference type="Gene3D" id="3.30.450.20">
    <property type="entry name" value="PAS domain"/>
    <property type="match status" value="5"/>
</dbReference>
<evidence type="ECO:0000256" key="10">
    <source>
        <dbReference type="ARBA" id="ARBA00023012"/>
    </source>
</evidence>
<dbReference type="InterPro" id="IPR036890">
    <property type="entry name" value="HATPase_C_sf"/>
</dbReference>
<dbReference type="Pfam" id="PF00512">
    <property type="entry name" value="HisKA"/>
    <property type="match status" value="2"/>
</dbReference>
<dbReference type="GO" id="GO:0005886">
    <property type="term" value="C:plasma membrane"/>
    <property type="evidence" value="ECO:0007669"/>
    <property type="project" value="UniProtKB-SubCell"/>
</dbReference>
<keyword evidence="4" id="KW-1003">Cell membrane</keyword>
<gene>
    <name evidence="18" type="ORF">HJG54_29080</name>
</gene>
<dbReference type="InterPro" id="IPR000700">
    <property type="entry name" value="PAS-assoc_C"/>
</dbReference>
<comment type="catalytic activity">
    <reaction evidence="1">
        <text>ATP + protein L-histidine = ADP + protein N-phospho-L-histidine.</text>
        <dbReference type="EC" id="2.7.13.3"/>
    </reaction>
</comment>
<dbReference type="InterPro" id="IPR011006">
    <property type="entry name" value="CheY-like_superfamily"/>
</dbReference>
<dbReference type="PANTHER" id="PTHR43547:SF2">
    <property type="entry name" value="HYBRID SIGNAL TRANSDUCTION HISTIDINE KINASE C"/>
    <property type="match status" value="1"/>
</dbReference>
<dbReference type="InterPro" id="IPR003018">
    <property type="entry name" value="GAF"/>
</dbReference>
<accession>A0AA96WK14</accession>
<evidence type="ECO:0000256" key="11">
    <source>
        <dbReference type="ARBA" id="ARBA00023136"/>
    </source>
</evidence>
<dbReference type="Pfam" id="PF13188">
    <property type="entry name" value="PAS_8"/>
    <property type="match status" value="1"/>
</dbReference>
<dbReference type="PANTHER" id="PTHR43547">
    <property type="entry name" value="TWO-COMPONENT HISTIDINE KINASE"/>
    <property type="match status" value="1"/>
</dbReference>
<evidence type="ECO:0000256" key="3">
    <source>
        <dbReference type="ARBA" id="ARBA00012438"/>
    </source>
</evidence>
<dbReference type="InterPro" id="IPR013656">
    <property type="entry name" value="PAS_4"/>
</dbReference>
<feature type="modified residue" description="4-aspartylphosphate" evidence="12">
    <location>
        <position position="1741"/>
    </location>
</feature>
<dbReference type="SMART" id="SM00388">
    <property type="entry name" value="HisKA"/>
    <property type="match status" value="2"/>
</dbReference>
<dbReference type="Gene3D" id="1.10.287.130">
    <property type="match status" value="2"/>
</dbReference>
<dbReference type="CDD" id="cd00082">
    <property type="entry name" value="HisKA"/>
    <property type="match status" value="2"/>
</dbReference>
<dbReference type="SMART" id="SM00448">
    <property type="entry name" value="REC"/>
    <property type="match status" value="1"/>
</dbReference>
<keyword evidence="13" id="KW-0175">Coiled coil</keyword>
<dbReference type="InterPro" id="IPR001789">
    <property type="entry name" value="Sig_transdc_resp-reg_receiver"/>
</dbReference>
<dbReference type="SUPFAM" id="SSF55874">
    <property type="entry name" value="ATPase domain of HSP90 chaperone/DNA topoisomerase II/histidine kinase"/>
    <property type="match status" value="2"/>
</dbReference>
<evidence type="ECO:0000256" key="9">
    <source>
        <dbReference type="ARBA" id="ARBA00022840"/>
    </source>
</evidence>
<sequence>MQRPQPETIILEDILITEELFRRSPRPSNWQAQAEAMQRLAQQMARDSESLMPTLVNTALELCQAGTAGVSLLETAPNREESFRWDVLAGTLAHRVGSTISRNFSSCGVCLDQGTAVLFSHPERYFTHFQDANTPLSAERNSVGIVEELVLPLIADSHVFGTIWIMSHHEGQHFDSEDARLMTSLADFAATALLLKQRQTGELLAANAALETEIAERKHVEGRTHALISSLPGGAVFVVNRDLRYLLAEGEALSVAGFKPEDFVGRTIFEVLPSELAANYEPMYCQALAGKPFEHEHHAHDHTYVSRGIPLQTETGEIDAVLAVSYDITERKQAEAALRESEAKYRSLFNSIDAGFCIFEMLYNEAGEAVDFCYIETNPAFEQQSGRRPQPGQTMRELFPEAEDMWLKDYAEVARTGQPKRFIDYHENLDRWFDVFVFPTSNGKNQLAALFSDVTDEKRAEAALRESEERLQKAMSIETVGVLFFTLDGRITDANDTFLRLSGYSRDELCNLTNWQELTPPEFWDATSVAAQDLATLGNTVPYEKQHIRKDGSRWWGLFAPTRLKGSGHHAKCVEFVIDISEAKRVEDERKLAEAQLRRAAEMDVFRIKLADALRSLSDPEEIKYQAACVLGKHLGSDRAYYVEIDEARSEFVVARDWHQPGAPSHARRYPLSGWPMPWLVDGQPWVVRDVDTDSAMPDDQRASYRGNDIGALIVVPLIKNGRLVATLATNQHTPRNWTTEEITAVQETAERTWAAVERAYAEAALRESEQKYRTLFDSIDEGLAIVEMIYDDQGEIVDIIFRQVNRAYERHGGVYDVVGRSIFDVIPGVEDYWLDLYNRVARTGEPVREENYQQDVDRWFDVYFSRIDDNGRFVAIVFSDISDRKQRERQQEYLLKLSDALRPLVAAEEIETTACRVLGEWLGAHRVYYVEIFESEGVGRVSKQYLGDGAASIAGDYPIAAFDWTAQALRRGEAVVVSDVYHSDLVPPESIAAMEAVQQISIVLVPLIKEGKWVGVLTVGKDAPRDWREEDVELVRETLERMWAAAQRARTEVALRESEAKYRSLFESINDGFALLEVLYDDDARPVDCRFLEVSPSFEVHTTLPQAQGKTLRELIPSVESGWFEHYHQALVTNAPVHFEMYQSHIKIWLEVDVFPYGNPQVRAASPQENRQVVIVFRNINDRKHAEAQLRRAADMDAFRVKLSDALRSLTDPVQIQAEACRLLGEQLGVDRAYYVEIYEAEGYARVNQHYSRGDSPSIVGDYRLSEYGWSMQLMRRGETIVITDTQSSPVVPDHERAAMAMLQMVGFVALPLIKGEVLVGALTLNEPTPREWTEAEVELVRETAERIWADIQRAQAETALRESELQRIQEQSAREQERQRAETLAELDRAKTLFFSNVSHEFRTPLTLSLAPLQDALSDRTHPLDPVHRERLELVHRNSLHLLKLVNTLLDFSRIEAGRIEAVYEPTDLAQFTMDLASVFRSAIERAGLRLVVDCSPLPESVYVDREMWEKIVLNLLSNAFKFTFAGEIAVRLYGADNQVMLQIQDTGTGIAPEHLPHLFKRFYQIRGTQARTHEGSGIGLALVHELIRLQGGTIEVSSTLGQGTCFTIALPFGTDHLPPECIQVARPLTSPALAADPYIEAAQWLPEDSNPLQPFTKEKTSAKVPAKVPLSKGDLGGSPELPTNATASARVLIVDDNADMREYLTRILSDQMQVEAVADGAAALAAIQARVPNLVLTDVMMPRLDGFQLLQALRAAPRTREIPIILLSARAGEEAIVEGLAAGADDYLIKPFSAQELVSRVHAHVHMAHLCSETLHQERTSSRRKDEFLSIVSHELNTPLVAILGWTRLLRANPSNSPMAMKALDTIERNAMVQANLVQDLLHLSRITAGKLRLNLQLVELESVIETAIATVHHLAEAKVIDLVWNRTGQAPPENPVVVMGDHDRLQQVICNLLNNAIKFTPGFGRITVELKLEGRDAQIRVSDTGIGISPEFLPHVFDRFQQARDTDSAKGLGLGLAIARHLVELHNGTIQAESAGAGQGATFMIRLPIRDAEVGESEPAEAAEAAEA</sequence>
<dbReference type="PROSITE" id="PS50110">
    <property type="entry name" value="RESPONSE_REGULATORY"/>
    <property type="match status" value="1"/>
</dbReference>
<dbReference type="GO" id="GO:0005524">
    <property type="term" value="F:ATP binding"/>
    <property type="evidence" value="ECO:0007669"/>
    <property type="project" value="UniProtKB-KW"/>
</dbReference>
<dbReference type="EC" id="2.7.13.3" evidence="3"/>
<dbReference type="SUPFAM" id="SSF47384">
    <property type="entry name" value="Homodimeric domain of signal transducing histidine kinase"/>
    <property type="match status" value="2"/>
</dbReference>